<dbReference type="EC" id="3.1.26.5" evidence="4 10"/>
<dbReference type="OrthoDB" id="24745at2759"/>
<dbReference type="PANTHER" id="PTHR15441">
    <property type="entry name" value="RIBONUCLEASE P PROTEIN SUBUNIT P14"/>
    <property type="match status" value="1"/>
</dbReference>
<comment type="catalytic activity">
    <reaction evidence="1 10">
        <text>Endonucleolytic cleavage of RNA, removing 5'-extranucleotides from tRNA precursor.</text>
        <dbReference type="EC" id="3.1.26.5"/>
    </reaction>
</comment>
<evidence type="ECO:0000256" key="7">
    <source>
        <dbReference type="ARBA" id="ARBA00023242"/>
    </source>
</evidence>
<keyword evidence="6" id="KW-0378">Hydrolase</keyword>
<name>A0A6A6EEE9_9PEZI</name>
<comment type="similarity">
    <text evidence="3 10">Belongs to the eukaryotic/archaeal RNase P protein component 2 family.</text>
</comment>
<dbReference type="GO" id="GO:0001682">
    <property type="term" value="P:tRNA 5'-leader removal"/>
    <property type="evidence" value="ECO:0007669"/>
    <property type="project" value="InterPro"/>
</dbReference>
<dbReference type="PIRSF" id="PIRSF023803">
    <property type="entry name" value="Ribonuclease_P_prd"/>
    <property type="match status" value="1"/>
</dbReference>
<keyword evidence="7" id="KW-0539">Nucleus</keyword>
<evidence type="ECO:0000256" key="2">
    <source>
        <dbReference type="ARBA" id="ARBA00004123"/>
    </source>
</evidence>
<dbReference type="InterPro" id="IPR002759">
    <property type="entry name" value="Pop5/Rpp14/Rnp2-like"/>
</dbReference>
<dbReference type="Gene3D" id="3.30.70.3250">
    <property type="entry name" value="Ribonuclease P, Pop5 subunit"/>
    <property type="match status" value="1"/>
</dbReference>
<dbReference type="GO" id="GO:0000460">
    <property type="term" value="P:maturation of 5.8S rRNA"/>
    <property type="evidence" value="ECO:0007669"/>
    <property type="project" value="UniProtKB-ARBA"/>
</dbReference>
<gene>
    <name evidence="11" type="ORF">K469DRAFT_724808</name>
</gene>
<dbReference type="SUPFAM" id="SSF160350">
    <property type="entry name" value="Rnp2-like"/>
    <property type="match status" value="1"/>
</dbReference>
<dbReference type="EMBL" id="ML994624">
    <property type="protein sequence ID" value="KAF2188256.1"/>
    <property type="molecule type" value="Genomic_DNA"/>
</dbReference>
<keyword evidence="5 10" id="KW-0819">tRNA processing</keyword>
<dbReference type="GO" id="GO:0004526">
    <property type="term" value="F:ribonuclease P activity"/>
    <property type="evidence" value="ECO:0007669"/>
    <property type="project" value="UniProtKB-EC"/>
</dbReference>
<dbReference type="Pfam" id="PF01900">
    <property type="entry name" value="RNase_P_Rpp14"/>
    <property type="match status" value="1"/>
</dbReference>
<dbReference type="GO" id="GO:0005730">
    <property type="term" value="C:nucleolus"/>
    <property type="evidence" value="ECO:0007669"/>
    <property type="project" value="TreeGrafter"/>
</dbReference>
<dbReference type="PANTHER" id="PTHR15441:SF2">
    <property type="entry name" value="RIBONUCLEASE P_MRP PROTEIN SUBUNIT POP5"/>
    <property type="match status" value="1"/>
</dbReference>
<evidence type="ECO:0000313" key="11">
    <source>
        <dbReference type="EMBL" id="KAF2188256.1"/>
    </source>
</evidence>
<evidence type="ECO:0000256" key="8">
    <source>
        <dbReference type="ARBA" id="ARBA00044198"/>
    </source>
</evidence>
<comment type="function">
    <text evidence="9">Component of ribonuclease P, a protein complex that generates mature tRNA molecules by cleaving their 5'-ends. Also a component of RNase MRP, which cleaves pre-rRNA sequences.</text>
</comment>
<comment type="subcellular location">
    <subcellularLocation>
        <location evidence="2">Nucleus</location>
    </subcellularLocation>
</comment>
<dbReference type="AlphaFoldDB" id="A0A6A6EEE9"/>
<evidence type="ECO:0000256" key="9">
    <source>
        <dbReference type="ARBA" id="ARBA00055200"/>
    </source>
</evidence>
<sequence>MVRVKHRYLLLNFLYPTPDTTSTYKETIPELLQFNHPTSDQLNIGLLLKAIRGGVTELFGDYGVGVVNQGLKVNYLSTATSTAIIRCPRAHYQLVWAALTFMTKWPRPIDQPVVVKIVRVSGTIIKVEEEVIRRAKKIIERAKLADGTADAEGPVANIVKAARRRTERDVLVEVDEDRDRDSESDE</sequence>
<evidence type="ECO:0000313" key="12">
    <source>
        <dbReference type="Proteomes" id="UP000800200"/>
    </source>
</evidence>
<reference evidence="11" key="1">
    <citation type="journal article" date="2020" name="Stud. Mycol.">
        <title>101 Dothideomycetes genomes: a test case for predicting lifestyles and emergence of pathogens.</title>
        <authorList>
            <person name="Haridas S."/>
            <person name="Albert R."/>
            <person name="Binder M."/>
            <person name="Bloem J."/>
            <person name="Labutti K."/>
            <person name="Salamov A."/>
            <person name="Andreopoulos B."/>
            <person name="Baker S."/>
            <person name="Barry K."/>
            <person name="Bills G."/>
            <person name="Bluhm B."/>
            <person name="Cannon C."/>
            <person name="Castanera R."/>
            <person name="Culley D."/>
            <person name="Daum C."/>
            <person name="Ezra D."/>
            <person name="Gonzalez J."/>
            <person name="Henrissat B."/>
            <person name="Kuo A."/>
            <person name="Liang C."/>
            <person name="Lipzen A."/>
            <person name="Lutzoni F."/>
            <person name="Magnuson J."/>
            <person name="Mondo S."/>
            <person name="Nolan M."/>
            <person name="Ohm R."/>
            <person name="Pangilinan J."/>
            <person name="Park H.-J."/>
            <person name="Ramirez L."/>
            <person name="Alfaro M."/>
            <person name="Sun H."/>
            <person name="Tritt A."/>
            <person name="Yoshinaga Y."/>
            <person name="Zwiers L.-H."/>
            <person name="Turgeon B."/>
            <person name="Goodwin S."/>
            <person name="Spatafora J."/>
            <person name="Crous P."/>
            <person name="Grigoriev I."/>
        </authorList>
    </citation>
    <scope>NUCLEOTIDE SEQUENCE</scope>
    <source>
        <strain evidence="11">CBS 207.26</strain>
    </source>
</reference>
<evidence type="ECO:0000256" key="5">
    <source>
        <dbReference type="ARBA" id="ARBA00022694"/>
    </source>
</evidence>
<evidence type="ECO:0000256" key="10">
    <source>
        <dbReference type="PIRNR" id="PIRNR023803"/>
    </source>
</evidence>
<evidence type="ECO:0000256" key="6">
    <source>
        <dbReference type="ARBA" id="ARBA00022801"/>
    </source>
</evidence>
<dbReference type="FunFam" id="3.30.70.3250:FF:000004">
    <property type="entry name" value="Ribonuclease P/MRP protein subunit POP5"/>
    <property type="match status" value="1"/>
</dbReference>
<evidence type="ECO:0000256" key="3">
    <source>
        <dbReference type="ARBA" id="ARBA00010800"/>
    </source>
</evidence>
<dbReference type="GO" id="GO:0000172">
    <property type="term" value="C:ribonuclease MRP complex"/>
    <property type="evidence" value="ECO:0007669"/>
    <property type="project" value="UniProtKB-ARBA"/>
</dbReference>
<dbReference type="Proteomes" id="UP000800200">
    <property type="component" value="Unassembled WGS sequence"/>
</dbReference>
<evidence type="ECO:0000256" key="4">
    <source>
        <dbReference type="ARBA" id="ARBA00012179"/>
    </source>
</evidence>
<evidence type="ECO:0000256" key="1">
    <source>
        <dbReference type="ARBA" id="ARBA00000928"/>
    </source>
</evidence>
<protein>
    <recommendedName>
        <fullName evidence="8 10">Ribonuclease P/MRP protein subunit POP5</fullName>
        <ecNumber evidence="4 10">3.1.26.5</ecNumber>
    </recommendedName>
</protein>
<accession>A0A6A6EEE9</accession>
<dbReference type="GO" id="GO:0030681">
    <property type="term" value="C:multimeric ribonuclease P complex"/>
    <property type="evidence" value="ECO:0007669"/>
    <property type="project" value="TreeGrafter"/>
</dbReference>
<organism evidence="11 12">
    <name type="scientific">Zopfia rhizophila CBS 207.26</name>
    <dbReference type="NCBI Taxonomy" id="1314779"/>
    <lineage>
        <taxon>Eukaryota</taxon>
        <taxon>Fungi</taxon>
        <taxon>Dikarya</taxon>
        <taxon>Ascomycota</taxon>
        <taxon>Pezizomycotina</taxon>
        <taxon>Dothideomycetes</taxon>
        <taxon>Dothideomycetes incertae sedis</taxon>
        <taxon>Zopfiaceae</taxon>
        <taxon>Zopfia</taxon>
    </lineage>
</organism>
<proteinExistence type="inferred from homology"/>
<keyword evidence="12" id="KW-1185">Reference proteome</keyword>
<dbReference type="InterPro" id="IPR016819">
    <property type="entry name" value="RNase_P/MRP_POP5"/>
</dbReference>
<dbReference type="InterPro" id="IPR038085">
    <property type="entry name" value="Rnp2-like_sf"/>
</dbReference>
<dbReference type="GO" id="GO:0033204">
    <property type="term" value="F:ribonuclease P RNA binding"/>
    <property type="evidence" value="ECO:0007669"/>
    <property type="project" value="InterPro"/>
</dbReference>